<dbReference type="EMBL" id="KX078569">
    <property type="protein sequence ID" value="ANM46572.1"/>
    <property type="molecule type" value="Genomic_DNA"/>
</dbReference>
<evidence type="ECO:0000313" key="1">
    <source>
        <dbReference type="EMBL" id="ANM46572.1"/>
    </source>
</evidence>
<protein>
    <submittedName>
        <fullName evidence="1">Uncharacterized protein</fullName>
    </submittedName>
</protein>
<name>A0A192YAL1_9CAUD</name>
<evidence type="ECO:0000313" key="2">
    <source>
        <dbReference type="Proteomes" id="UP000203816"/>
    </source>
</evidence>
<proteinExistence type="predicted"/>
<dbReference type="RefSeq" id="YP_009279982.1">
    <property type="nucleotide sequence ID" value="NC_031020.1"/>
</dbReference>
<dbReference type="GeneID" id="29059373"/>
<dbReference type="Proteomes" id="UP000203816">
    <property type="component" value="Segment"/>
</dbReference>
<gene>
    <name evidence="1" type="ORF">MP1_gp0124</name>
</gene>
<dbReference type="KEGG" id="vg:29059373"/>
<reference evidence="1 2" key="1">
    <citation type="submission" date="2016-04" db="EMBL/GenBank/DDBJ databases">
        <title>Comparative genomics of Morganella phages MP1 and MP2 define new clades among the T4 and T7-like Viruses.</title>
        <authorList>
            <person name="Pinto G."/>
            <person name="Oliveira A."/>
            <person name="Malgorzata L."/>
            <person name="Kropinski A."/>
            <person name="Azeredo J."/>
        </authorList>
    </citation>
    <scope>NUCLEOTIDE SEQUENCE [LARGE SCALE GENOMIC DNA]</scope>
</reference>
<sequence length="99" mass="11653">MTHSEKLKDLGLEIDCAMVFVEDEETKGYRPIALKRGHTEEQLKSFFDLIDSISDEDLDNNVTVWFKDGDFAQYTYDYEGCSTYWWDHHYVLSVPDECL</sequence>
<organism evidence="1 2">
    <name type="scientific">Morganella phage vB_MmoM_MP1</name>
    <dbReference type="NCBI Taxonomy" id="1852628"/>
    <lineage>
        <taxon>Viruses</taxon>
        <taxon>Duplodnaviria</taxon>
        <taxon>Heunggongvirae</taxon>
        <taxon>Uroviricota</taxon>
        <taxon>Caudoviricetes</taxon>
        <taxon>Pantevenvirales</taxon>
        <taxon>Straboviridae</taxon>
        <taxon>Gualtarvirus</taxon>
        <taxon>Gualtarvirus mp1</taxon>
    </lineage>
</organism>
<accession>A0A192YAL1</accession>
<keyword evidence="2" id="KW-1185">Reference proteome</keyword>